<comment type="caution">
    <text evidence="1">The sequence shown here is derived from an EMBL/GenBank/DDBJ whole genome shotgun (WGS) entry which is preliminary data.</text>
</comment>
<dbReference type="Gramene" id="PRQ18273">
    <property type="protein sequence ID" value="PRQ18273"/>
    <property type="gene ID" value="RchiOBHm_Chr7g0204171"/>
</dbReference>
<evidence type="ECO:0000313" key="2">
    <source>
        <dbReference type="Proteomes" id="UP000238479"/>
    </source>
</evidence>
<sequence length="57" mass="6768">MKASAKRSYRKRAKSSYRIGAWKIPKLGSNEAMRVAKLAKLLFYVNFWMYILLGEYY</sequence>
<dbReference type="Proteomes" id="UP000238479">
    <property type="component" value="Chromosome 7"/>
</dbReference>
<proteinExistence type="predicted"/>
<organism evidence="1 2">
    <name type="scientific">Rosa chinensis</name>
    <name type="common">China rose</name>
    <dbReference type="NCBI Taxonomy" id="74649"/>
    <lineage>
        <taxon>Eukaryota</taxon>
        <taxon>Viridiplantae</taxon>
        <taxon>Streptophyta</taxon>
        <taxon>Embryophyta</taxon>
        <taxon>Tracheophyta</taxon>
        <taxon>Spermatophyta</taxon>
        <taxon>Magnoliopsida</taxon>
        <taxon>eudicotyledons</taxon>
        <taxon>Gunneridae</taxon>
        <taxon>Pentapetalae</taxon>
        <taxon>rosids</taxon>
        <taxon>fabids</taxon>
        <taxon>Rosales</taxon>
        <taxon>Rosaceae</taxon>
        <taxon>Rosoideae</taxon>
        <taxon>Rosoideae incertae sedis</taxon>
        <taxon>Rosa</taxon>
    </lineage>
</organism>
<keyword evidence="2" id="KW-1185">Reference proteome</keyword>
<dbReference type="AlphaFoldDB" id="A0A2P6P8L6"/>
<dbReference type="EMBL" id="PDCK01000045">
    <property type="protein sequence ID" value="PRQ18273.1"/>
    <property type="molecule type" value="Genomic_DNA"/>
</dbReference>
<name>A0A2P6P8L6_ROSCH</name>
<gene>
    <name evidence="1" type="ORF">RchiOBHm_Chr7g0204171</name>
</gene>
<protein>
    <submittedName>
        <fullName evidence="1">Uncharacterized protein</fullName>
    </submittedName>
</protein>
<accession>A0A2P6P8L6</accession>
<reference evidence="1 2" key="1">
    <citation type="journal article" date="2018" name="Nat. Genet.">
        <title>The Rosa genome provides new insights in the design of modern roses.</title>
        <authorList>
            <person name="Bendahmane M."/>
        </authorList>
    </citation>
    <scope>NUCLEOTIDE SEQUENCE [LARGE SCALE GENOMIC DNA]</scope>
    <source>
        <strain evidence="2">cv. Old Blush</strain>
    </source>
</reference>
<evidence type="ECO:0000313" key="1">
    <source>
        <dbReference type="EMBL" id="PRQ18273.1"/>
    </source>
</evidence>